<feature type="transmembrane region" description="Helical" evidence="6">
    <location>
        <begin position="271"/>
        <end position="293"/>
    </location>
</feature>
<keyword evidence="2 6" id="KW-0812">Transmembrane</keyword>
<feature type="transmembrane region" description="Helical" evidence="6">
    <location>
        <begin position="176"/>
        <end position="194"/>
    </location>
</feature>
<feature type="transmembrane region" description="Helical" evidence="6">
    <location>
        <begin position="113"/>
        <end position="135"/>
    </location>
</feature>
<feature type="compositionally biased region" description="Basic and acidic residues" evidence="5">
    <location>
        <begin position="431"/>
        <end position="442"/>
    </location>
</feature>
<evidence type="ECO:0000256" key="2">
    <source>
        <dbReference type="ARBA" id="ARBA00022692"/>
    </source>
</evidence>
<dbReference type="InterPro" id="IPR005178">
    <property type="entry name" value="Ostalpha/TMEM184C"/>
</dbReference>
<evidence type="ECO:0000256" key="3">
    <source>
        <dbReference type="ARBA" id="ARBA00022989"/>
    </source>
</evidence>
<sequence length="458" mass="51699">MSFYTETEKIFPRRAYWIPQRPLTMEEGGVVVSGGFSSESSCLLNMGPGEGSMGGLPRVLTMLVYEALIQTRGLLRDNDSSSNSTKDTCPHISLAEDASQPLFGTMSFYTFNMILSGSFAAASCLIIFTLMILHATHFSKSNEQIKILRISLIIPFWSIISFLSICFPTAEVYLHPWLEFVQSICLATFFLLLCEFVSPSEQHRDVFFAGMTVKNKKAANGEENGLEWYRKMWFAVFQYPVVALLVAILTAITQAAGVYCEFESKVHFARLWLQIIGTASLTIALMTVIRFFMQLRKNLSHHQPLAKFFAFKLVVTLTFLENIIFWILKDTGALNPTSTLTDADLRIGIPSMLVCIEMLPLAAFFHYAYSHRPYVIGGGNTRRPLAGDLEAYEPQTYSGGPGGVWALVEMWNPMEIVEAIVFGLKMKAEERKQSRARGREWQSTKYQSVEEPYEMGRR</sequence>
<keyword evidence="3 6" id="KW-1133">Transmembrane helix</keyword>
<reference evidence="7" key="1">
    <citation type="journal article" date="2021" name="Mol. Plant Microbe Interact.">
        <title>Complete Genome Sequence of the Plant-Pathogenic Fungus Colletotrichum lupini.</title>
        <authorList>
            <person name="Baroncelli R."/>
            <person name="Pensec F."/>
            <person name="Da Lio D."/>
            <person name="Boufleur T."/>
            <person name="Vicente I."/>
            <person name="Sarrocco S."/>
            <person name="Picot A."/>
            <person name="Baraldi E."/>
            <person name="Sukno S."/>
            <person name="Thon M."/>
            <person name="Le Floch G."/>
        </authorList>
    </citation>
    <scope>NUCLEOTIDE SEQUENCE</scope>
    <source>
        <strain evidence="7">IMI 504893</strain>
    </source>
</reference>
<dbReference type="SMART" id="SM01417">
    <property type="entry name" value="Solute_trans_a"/>
    <property type="match status" value="1"/>
</dbReference>
<dbReference type="PANTHER" id="PTHR23423">
    <property type="entry name" value="ORGANIC SOLUTE TRANSPORTER-RELATED"/>
    <property type="match status" value="1"/>
</dbReference>
<accession>A0A9Q8SL50</accession>
<evidence type="ECO:0000256" key="4">
    <source>
        <dbReference type="ARBA" id="ARBA00023136"/>
    </source>
</evidence>
<dbReference type="AlphaFoldDB" id="A0A9Q8SL50"/>
<evidence type="ECO:0000256" key="5">
    <source>
        <dbReference type="SAM" id="MobiDB-lite"/>
    </source>
</evidence>
<dbReference type="GO" id="GO:0016020">
    <property type="term" value="C:membrane"/>
    <property type="evidence" value="ECO:0007669"/>
    <property type="project" value="UniProtKB-SubCell"/>
</dbReference>
<feature type="transmembrane region" description="Helical" evidence="6">
    <location>
        <begin position="236"/>
        <end position="259"/>
    </location>
</feature>
<keyword evidence="8" id="KW-1185">Reference proteome</keyword>
<dbReference type="GeneID" id="73338863"/>
<dbReference type="Pfam" id="PF03619">
    <property type="entry name" value="Solute_trans_a"/>
    <property type="match status" value="1"/>
</dbReference>
<gene>
    <name evidence="7" type="ORF">CLUP02_04843</name>
</gene>
<evidence type="ECO:0000256" key="1">
    <source>
        <dbReference type="ARBA" id="ARBA00004141"/>
    </source>
</evidence>
<name>A0A9Q8SL50_9PEZI</name>
<feature type="transmembrane region" description="Helical" evidence="6">
    <location>
        <begin position="347"/>
        <end position="369"/>
    </location>
</feature>
<dbReference type="EMBL" id="CP019475">
    <property type="protein sequence ID" value="UQC79364.1"/>
    <property type="molecule type" value="Genomic_DNA"/>
</dbReference>
<dbReference type="Proteomes" id="UP000830671">
    <property type="component" value="Chromosome 3"/>
</dbReference>
<evidence type="ECO:0000313" key="7">
    <source>
        <dbReference type="EMBL" id="UQC79364.1"/>
    </source>
</evidence>
<organism evidence="7 8">
    <name type="scientific">Colletotrichum lupini</name>
    <dbReference type="NCBI Taxonomy" id="145971"/>
    <lineage>
        <taxon>Eukaryota</taxon>
        <taxon>Fungi</taxon>
        <taxon>Dikarya</taxon>
        <taxon>Ascomycota</taxon>
        <taxon>Pezizomycotina</taxon>
        <taxon>Sordariomycetes</taxon>
        <taxon>Hypocreomycetidae</taxon>
        <taxon>Glomerellales</taxon>
        <taxon>Glomerellaceae</taxon>
        <taxon>Colletotrichum</taxon>
        <taxon>Colletotrichum acutatum species complex</taxon>
    </lineage>
</organism>
<dbReference type="KEGG" id="clup:CLUP02_04843"/>
<protein>
    <submittedName>
        <fullName evidence="7">Uncharacterized protein</fullName>
    </submittedName>
</protein>
<feature type="transmembrane region" description="Helical" evidence="6">
    <location>
        <begin position="305"/>
        <end position="327"/>
    </location>
</feature>
<comment type="subcellular location">
    <subcellularLocation>
        <location evidence="1">Membrane</location>
        <topology evidence="1">Multi-pass membrane protein</topology>
    </subcellularLocation>
</comment>
<evidence type="ECO:0000256" key="6">
    <source>
        <dbReference type="SAM" id="Phobius"/>
    </source>
</evidence>
<proteinExistence type="predicted"/>
<keyword evidence="4 6" id="KW-0472">Membrane</keyword>
<feature type="transmembrane region" description="Helical" evidence="6">
    <location>
        <begin position="147"/>
        <end position="170"/>
    </location>
</feature>
<dbReference type="RefSeq" id="XP_049140996.1">
    <property type="nucleotide sequence ID" value="XM_049283853.1"/>
</dbReference>
<evidence type="ECO:0000313" key="8">
    <source>
        <dbReference type="Proteomes" id="UP000830671"/>
    </source>
</evidence>
<feature type="region of interest" description="Disordered" evidence="5">
    <location>
        <begin position="431"/>
        <end position="458"/>
    </location>
</feature>